<evidence type="ECO:0000256" key="10">
    <source>
        <dbReference type="SAM" id="Phobius"/>
    </source>
</evidence>
<dbReference type="Pfam" id="PF04535">
    <property type="entry name" value="CASP_dom"/>
    <property type="match status" value="1"/>
</dbReference>
<evidence type="ECO:0000256" key="1">
    <source>
        <dbReference type="ARBA" id="ARBA00004651"/>
    </source>
</evidence>
<dbReference type="OrthoDB" id="1744977at2759"/>
<dbReference type="SMART" id="SM00360">
    <property type="entry name" value="RRM"/>
    <property type="match status" value="1"/>
</dbReference>
<feature type="compositionally biased region" description="Acidic residues" evidence="9">
    <location>
        <begin position="325"/>
        <end position="337"/>
    </location>
</feature>
<feature type="region of interest" description="Disordered" evidence="9">
    <location>
        <begin position="366"/>
        <end position="439"/>
    </location>
</feature>
<keyword evidence="8" id="KW-0694">RNA-binding</keyword>
<keyword evidence="6 10" id="KW-1133">Transmembrane helix</keyword>
<evidence type="ECO:0000256" key="8">
    <source>
        <dbReference type="PROSITE-ProRule" id="PRU00176"/>
    </source>
</evidence>
<dbReference type="InterPro" id="IPR000504">
    <property type="entry name" value="RRM_dom"/>
</dbReference>
<feature type="transmembrane region" description="Helical" evidence="10">
    <location>
        <begin position="551"/>
        <end position="572"/>
    </location>
</feature>
<comment type="similarity">
    <text evidence="2">Belongs to the Casparian strip membrane proteins (CASP) family.</text>
</comment>
<keyword evidence="13" id="KW-1185">Reference proteome</keyword>
<feature type="transmembrane region" description="Helical" evidence="10">
    <location>
        <begin position="593"/>
        <end position="615"/>
    </location>
</feature>
<dbReference type="PANTHER" id="PTHR32021">
    <property type="entry name" value="CASP-LIKE PROTEIN 5B3"/>
    <property type="match status" value="1"/>
</dbReference>
<dbReference type="AlphaFoldDB" id="A0A2U1PR43"/>
<evidence type="ECO:0000256" key="2">
    <source>
        <dbReference type="ARBA" id="ARBA00007651"/>
    </source>
</evidence>
<keyword evidence="7 10" id="KW-0472">Membrane</keyword>
<dbReference type="SUPFAM" id="SSF54928">
    <property type="entry name" value="RNA-binding domain, RBD"/>
    <property type="match status" value="1"/>
</dbReference>
<proteinExistence type="inferred from homology"/>
<name>A0A2U1PR43_ARTAN</name>
<organism evidence="12 13">
    <name type="scientific">Artemisia annua</name>
    <name type="common">Sweet wormwood</name>
    <dbReference type="NCBI Taxonomy" id="35608"/>
    <lineage>
        <taxon>Eukaryota</taxon>
        <taxon>Viridiplantae</taxon>
        <taxon>Streptophyta</taxon>
        <taxon>Embryophyta</taxon>
        <taxon>Tracheophyta</taxon>
        <taxon>Spermatophyta</taxon>
        <taxon>Magnoliopsida</taxon>
        <taxon>eudicotyledons</taxon>
        <taxon>Gunneridae</taxon>
        <taxon>Pentapetalae</taxon>
        <taxon>asterids</taxon>
        <taxon>campanulids</taxon>
        <taxon>Asterales</taxon>
        <taxon>Asteraceae</taxon>
        <taxon>Asteroideae</taxon>
        <taxon>Anthemideae</taxon>
        <taxon>Artemisiinae</taxon>
        <taxon>Artemisia</taxon>
    </lineage>
</organism>
<dbReference type="Pfam" id="PF00076">
    <property type="entry name" value="RRM_1"/>
    <property type="match status" value="1"/>
</dbReference>
<dbReference type="CDD" id="cd00590">
    <property type="entry name" value="RRM_SF"/>
    <property type="match status" value="1"/>
</dbReference>
<dbReference type="EMBL" id="PKPP01000839">
    <property type="protein sequence ID" value="PWA88182.1"/>
    <property type="molecule type" value="Genomic_DNA"/>
</dbReference>
<keyword evidence="5 10" id="KW-0812">Transmembrane</keyword>
<keyword evidence="4" id="KW-1003">Cell membrane</keyword>
<evidence type="ECO:0000313" key="13">
    <source>
        <dbReference type="Proteomes" id="UP000245207"/>
    </source>
</evidence>
<reference evidence="12 13" key="1">
    <citation type="journal article" date="2018" name="Mol. Plant">
        <title>The genome of Artemisia annua provides insight into the evolution of Asteraceae family and artemisinin biosynthesis.</title>
        <authorList>
            <person name="Shen Q."/>
            <person name="Zhang L."/>
            <person name="Liao Z."/>
            <person name="Wang S."/>
            <person name="Yan T."/>
            <person name="Shi P."/>
            <person name="Liu M."/>
            <person name="Fu X."/>
            <person name="Pan Q."/>
            <person name="Wang Y."/>
            <person name="Lv Z."/>
            <person name="Lu X."/>
            <person name="Zhang F."/>
            <person name="Jiang W."/>
            <person name="Ma Y."/>
            <person name="Chen M."/>
            <person name="Hao X."/>
            <person name="Li L."/>
            <person name="Tang Y."/>
            <person name="Lv G."/>
            <person name="Zhou Y."/>
            <person name="Sun X."/>
            <person name="Brodelius P.E."/>
            <person name="Rose J.K.C."/>
            <person name="Tang K."/>
        </authorList>
    </citation>
    <scope>NUCLEOTIDE SEQUENCE [LARGE SCALE GENOMIC DNA]</scope>
    <source>
        <strain evidence="13">cv. Huhao1</strain>
        <tissue evidence="12">Leaf</tissue>
    </source>
</reference>
<dbReference type="InterPro" id="IPR006702">
    <property type="entry name" value="CASP_dom"/>
</dbReference>
<evidence type="ECO:0000256" key="6">
    <source>
        <dbReference type="ARBA" id="ARBA00022989"/>
    </source>
</evidence>
<evidence type="ECO:0000256" key="5">
    <source>
        <dbReference type="ARBA" id="ARBA00022692"/>
    </source>
</evidence>
<evidence type="ECO:0000313" key="12">
    <source>
        <dbReference type="EMBL" id="PWA88182.1"/>
    </source>
</evidence>
<dbReference type="Gene3D" id="3.30.70.330">
    <property type="match status" value="1"/>
</dbReference>
<feature type="transmembrane region" description="Helical" evidence="10">
    <location>
        <begin position="477"/>
        <end position="494"/>
    </location>
</feature>
<feature type="transmembrane region" description="Helical" evidence="10">
    <location>
        <begin position="506"/>
        <end position="531"/>
    </location>
</feature>
<protein>
    <recommendedName>
        <fullName evidence="11">RRM domain-containing protein</fullName>
    </recommendedName>
</protein>
<evidence type="ECO:0000256" key="7">
    <source>
        <dbReference type="ARBA" id="ARBA00023136"/>
    </source>
</evidence>
<feature type="region of interest" description="Disordered" evidence="9">
    <location>
        <begin position="325"/>
        <end position="349"/>
    </location>
</feature>
<comment type="subcellular location">
    <subcellularLocation>
        <location evidence="1">Cell membrane</location>
        <topology evidence="1">Multi-pass membrane protein</topology>
    </subcellularLocation>
</comment>
<evidence type="ECO:0000256" key="9">
    <source>
        <dbReference type="SAM" id="MobiDB-lite"/>
    </source>
</evidence>
<dbReference type="GO" id="GO:0003723">
    <property type="term" value="F:RNA binding"/>
    <property type="evidence" value="ECO:0007669"/>
    <property type="project" value="UniProtKB-UniRule"/>
</dbReference>
<evidence type="ECO:0000256" key="4">
    <source>
        <dbReference type="ARBA" id="ARBA00022475"/>
    </source>
</evidence>
<dbReference type="GO" id="GO:0005886">
    <property type="term" value="C:plasma membrane"/>
    <property type="evidence" value="ECO:0007669"/>
    <property type="project" value="UniProtKB-SubCell"/>
</dbReference>
<dbReference type="InterPro" id="IPR035979">
    <property type="entry name" value="RBD_domain_sf"/>
</dbReference>
<dbReference type="InterPro" id="IPR045009">
    <property type="entry name" value="CASPL-5"/>
</dbReference>
<dbReference type="STRING" id="35608.A0A2U1PR43"/>
<dbReference type="Proteomes" id="UP000245207">
    <property type="component" value="Unassembled WGS sequence"/>
</dbReference>
<feature type="compositionally biased region" description="Basic and acidic residues" evidence="9">
    <location>
        <begin position="377"/>
        <end position="386"/>
    </location>
</feature>
<evidence type="ECO:0000256" key="3">
    <source>
        <dbReference type="ARBA" id="ARBA00011489"/>
    </source>
</evidence>
<gene>
    <name evidence="12" type="ORF">CTI12_AA123530</name>
</gene>
<sequence length="617" mass="69623">MFNRSSKEEEVQKISISIFITNLPDSFNAKDLWRVSNQYGTVVDAFIPDKRSKANKRYGFVRFIKADNVERLVSNLCTIWVGNYRLHANIARFQRKPMNQYFSQTSKIQTNKQGKKDVSTMKAANGFAGSFAHAVKKGTKSHYEEVESQPALVLDESCLNQSDMSTALMGKVKTFNSLSNLKPVLAKEGFDEIKLKYMGGLWVMIDFQTITSKEKFMANTSVATWFSHLQQATHNVFIEERAIWVNIDGVPLKVWSKNTFKRIASKWGELIYDDDQEEMYFHNKRICVLTKFTEPISETFKIIVQGRVFWVRAKEECGWTPDFVEEEENESEYDEMASNEGDHTQNPNLVINDSDIEEVQETIFENSKSQNLNEAGRNVEQKHTQSEDPFNIYDILNKKKEKPNGGSSSDSNLKYPPGFTPSFVDEDKREDSNISGDENEIRSKYVQVEVSSPCEKEIDQNRNNGGHNDVPKPVSGLVLRMGQCLFAAASIAVMSSASGFATSTAFCYLIAAMGLQVLWSFGLACLDIHALRLNKDLHNHIFLSLLVVGDWVTAILSLAAASSSAGVMVVFIKDTNICRVQPTLSCNTFQISIALAFVAWFLLAVSSYVMFWLLATI</sequence>
<comment type="caution">
    <text evidence="12">The sequence shown here is derived from an EMBL/GenBank/DDBJ whole genome shotgun (WGS) entry which is preliminary data.</text>
</comment>
<evidence type="ECO:0000259" key="11">
    <source>
        <dbReference type="PROSITE" id="PS50102"/>
    </source>
</evidence>
<feature type="domain" description="RRM" evidence="11">
    <location>
        <begin position="16"/>
        <end position="93"/>
    </location>
</feature>
<dbReference type="PROSITE" id="PS50102">
    <property type="entry name" value="RRM"/>
    <property type="match status" value="1"/>
</dbReference>
<accession>A0A2U1PR43</accession>
<dbReference type="PANTHER" id="PTHR32021:SF24">
    <property type="entry name" value="CASP-LIKE PROTEIN"/>
    <property type="match status" value="1"/>
</dbReference>
<dbReference type="InterPro" id="IPR012677">
    <property type="entry name" value="Nucleotide-bd_a/b_plait_sf"/>
</dbReference>
<comment type="subunit">
    <text evidence="3">Homodimer and heterodimers.</text>
</comment>